<dbReference type="Proteomes" id="UP000076079">
    <property type="component" value="Chromosome"/>
</dbReference>
<reference evidence="5" key="2">
    <citation type="submission" date="2016-04" db="EMBL/GenBank/DDBJ databases">
        <title>First Complete Genome Sequence of a Subdivision 6 Acidobacterium.</title>
        <authorList>
            <person name="Huang S."/>
            <person name="Vieira S."/>
            <person name="Bunk B."/>
            <person name="Riedel T."/>
            <person name="Sproeer C."/>
            <person name="Overmann J."/>
        </authorList>
    </citation>
    <scope>NUCLEOTIDE SEQUENCE [LARGE SCALE GENOMIC DNA]</scope>
    <source>
        <strain evidence="5">DSM 100886 HEG_-6_39</strain>
    </source>
</reference>
<keyword evidence="5" id="KW-1185">Reference proteome</keyword>
<dbReference type="KEGG" id="abac:LuPra_01476"/>
<dbReference type="InterPro" id="IPR018712">
    <property type="entry name" value="Tle1-like_cat"/>
</dbReference>
<dbReference type="PANTHER" id="PTHR33840">
    <property type="match status" value="1"/>
</dbReference>
<accession>A0A143PI85</accession>
<keyword evidence="2" id="KW-0472">Membrane</keyword>
<keyword evidence="2" id="KW-0812">Transmembrane</keyword>
<evidence type="ECO:0000313" key="5">
    <source>
        <dbReference type="Proteomes" id="UP000076079"/>
    </source>
</evidence>
<dbReference type="Pfam" id="PF09994">
    <property type="entry name" value="T6SS_Tle1-like_cat"/>
    <property type="match status" value="1"/>
</dbReference>
<dbReference type="OrthoDB" id="4378831at2"/>
<evidence type="ECO:0000256" key="1">
    <source>
        <dbReference type="SAM" id="MobiDB-lite"/>
    </source>
</evidence>
<feature type="transmembrane region" description="Helical" evidence="2">
    <location>
        <begin position="480"/>
        <end position="503"/>
    </location>
</feature>
<dbReference type="RefSeq" id="WP_110170137.1">
    <property type="nucleotide sequence ID" value="NZ_CP015136.1"/>
</dbReference>
<dbReference type="PATRIC" id="fig|1813736.3.peg.1529"/>
<dbReference type="PANTHER" id="PTHR33840:SF1">
    <property type="entry name" value="TLE1 PHOSPHOLIPASE DOMAIN-CONTAINING PROTEIN"/>
    <property type="match status" value="1"/>
</dbReference>
<organism evidence="4 5">
    <name type="scientific">Luteitalea pratensis</name>
    <dbReference type="NCBI Taxonomy" id="1855912"/>
    <lineage>
        <taxon>Bacteria</taxon>
        <taxon>Pseudomonadati</taxon>
        <taxon>Acidobacteriota</taxon>
        <taxon>Vicinamibacteria</taxon>
        <taxon>Vicinamibacterales</taxon>
        <taxon>Vicinamibacteraceae</taxon>
        <taxon>Luteitalea</taxon>
    </lineage>
</organism>
<dbReference type="STRING" id="1855912.LuPra_01476"/>
<dbReference type="AlphaFoldDB" id="A0A143PI85"/>
<feature type="transmembrane region" description="Helical" evidence="2">
    <location>
        <begin position="580"/>
        <end position="599"/>
    </location>
</feature>
<keyword evidence="2" id="KW-1133">Transmembrane helix</keyword>
<feature type="region of interest" description="Disordered" evidence="1">
    <location>
        <begin position="407"/>
        <end position="429"/>
    </location>
</feature>
<feature type="domain" description="T6SS Phospholipase effector Tle1-like catalytic" evidence="3">
    <location>
        <begin position="12"/>
        <end position="303"/>
    </location>
</feature>
<dbReference type="EMBL" id="CP015136">
    <property type="protein sequence ID" value="AMY08282.1"/>
    <property type="molecule type" value="Genomic_DNA"/>
</dbReference>
<proteinExistence type="predicted"/>
<evidence type="ECO:0000313" key="4">
    <source>
        <dbReference type="EMBL" id="AMY08282.1"/>
    </source>
</evidence>
<gene>
    <name evidence="4" type="ORF">LuPra_01476</name>
</gene>
<protein>
    <recommendedName>
        <fullName evidence="3">T6SS Phospholipase effector Tle1-like catalytic domain-containing protein</fullName>
    </recommendedName>
</protein>
<evidence type="ECO:0000259" key="3">
    <source>
        <dbReference type="Pfam" id="PF09994"/>
    </source>
</evidence>
<feature type="transmembrane region" description="Helical" evidence="2">
    <location>
        <begin position="448"/>
        <end position="468"/>
    </location>
</feature>
<name>A0A143PI85_LUTPR</name>
<reference evidence="4 5" key="1">
    <citation type="journal article" date="2016" name="Genome Announc.">
        <title>First Complete Genome Sequence of a Subdivision 6 Acidobacterium Strain.</title>
        <authorList>
            <person name="Huang S."/>
            <person name="Vieira S."/>
            <person name="Bunk B."/>
            <person name="Riedel T."/>
            <person name="Sproer C."/>
            <person name="Overmann J."/>
        </authorList>
    </citation>
    <scope>NUCLEOTIDE SEQUENCE [LARGE SCALE GENOMIC DNA]</scope>
    <source>
        <strain evidence="5">DSM 100886 HEG_-6_39</strain>
    </source>
</reference>
<sequence>MPTDSQPTFTPRNLVVLSDGTGNSAAKLQKTNVWRLYEALDLTSAHQVALYDDGVGTASFKPIAILGGAFGYGLKRNVLDLYMFLSRAYRADPADPAVHDRIYAFGFSRGAYTARVLAALVGRVGLIETDSESELRRLSLWAYRAYRADRFPHSWPVRLGRRIRDVLLRAWDRMRGKTLFDPERTRKVDIEFLGVWDTVAAYGLPVDELTRGWERWIWPMLPKDRRASTRIKRACHALALDDERQTFFPLLWTEHEEPQNAASTHVDEERVTQVWFAGMHSNVGGGYPEDTLALAPLAWMAEQARKRGLRFRSALCGPAGHIPSEWVERAAVTAPMSDSRRGLGVYYRYHPRPVERLCHDTHADVYVDRPKIHESLLERIRQDVDGYAPVVLPERYAVVTADGRVLDDEDASGTPTPDRANPYEHPTQRHARRLRQEQALNSVWWRRVAYFLTVAATSVLVIIPLSPGRDHLTWLGAQEATLASVVGLLDTVLPAFLAPWLQYYQQRPFQLFAGAVVVLALIAWSLRLKVVAVDRMRAIFREHGMHAQPVPPVSSPTDWIYRLRSSTGYRRTFHFISYHLFPNLFGIGMLVLLAGVLPLRTVFELRSRAGLLQASTCAQAEPAGLTRNAGTFALWPHLLCNGTGMTVEKGQRYRVEIALPEACADDALAPATTRRTGAWSDWKIPVASTQGFSSLDVPGGSAIHKIALTLAIPLRRAVTDNWLAPVAEIGTTNPLRIPLVDDTFVAGQDGPLSLWVNDLIVPCPAWDCFYRNNAGGPATVRITKAESPAQPPLRARHTCQ</sequence>
<evidence type="ECO:0000256" key="2">
    <source>
        <dbReference type="SAM" id="Phobius"/>
    </source>
</evidence>
<feature type="transmembrane region" description="Helical" evidence="2">
    <location>
        <begin position="509"/>
        <end position="528"/>
    </location>
</feature>